<name>A0A2P5XZE3_GOSBA</name>
<dbReference type="GO" id="GO:0005634">
    <property type="term" value="C:nucleus"/>
    <property type="evidence" value="ECO:0007669"/>
    <property type="project" value="TreeGrafter"/>
</dbReference>
<gene>
    <name evidence="3" type="ORF">GOBAR_AA11965</name>
</gene>
<evidence type="ECO:0000313" key="3">
    <source>
        <dbReference type="EMBL" id="PPS08681.1"/>
    </source>
</evidence>
<dbReference type="GO" id="GO:0008540">
    <property type="term" value="C:proteasome regulatory particle, base subcomplex"/>
    <property type="evidence" value="ECO:0007669"/>
    <property type="project" value="TreeGrafter"/>
</dbReference>
<keyword evidence="1" id="KW-0677">Repeat</keyword>
<dbReference type="EMBL" id="KZ663968">
    <property type="protein sequence ID" value="PPS08681.1"/>
    <property type="molecule type" value="Genomic_DNA"/>
</dbReference>
<dbReference type="InterPro" id="IPR040892">
    <property type="entry name" value="RPN1_N"/>
</dbReference>
<reference evidence="3 4" key="1">
    <citation type="submission" date="2015-01" db="EMBL/GenBank/DDBJ databases">
        <title>Genome of allotetraploid Gossypium barbadense reveals genomic plasticity and fiber elongation in cotton evolution.</title>
        <authorList>
            <person name="Chen X."/>
            <person name="Liu X."/>
            <person name="Zhao B."/>
            <person name="Zheng H."/>
            <person name="Hu Y."/>
            <person name="Lu G."/>
            <person name="Yang C."/>
            <person name="Chen J."/>
            <person name="Shan C."/>
            <person name="Zhang L."/>
            <person name="Zhou Y."/>
            <person name="Wang L."/>
            <person name="Guo W."/>
            <person name="Bai Y."/>
            <person name="Ruan J."/>
            <person name="Shangguan X."/>
            <person name="Mao Y."/>
            <person name="Jiang J."/>
            <person name="Zhu Y."/>
            <person name="Lei J."/>
            <person name="Kang H."/>
            <person name="Chen S."/>
            <person name="He X."/>
            <person name="Wang R."/>
            <person name="Wang Y."/>
            <person name="Chen J."/>
            <person name="Wang L."/>
            <person name="Yu S."/>
            <person name="Wang B."/>
            <person name="Wei J."/>
            <person name="Song S."/>
            <person name="Lu X."/>
            <person name="Gao Z."/>
            <person name="Gu W."/>
            <person name="Deng X."/>
            <person name="Ma D."/>
            <person name="Wang S."/>
            <person name="Liang W."/>
            <person name="Fang L."/>
            <person name="Cai C."/>
            <person name="Zhu X."/>
            <person name="Zhou B."/>
            <person name="Zhang Y."/>
            <person name="Chen Z."/>
            <person name="Xu S."/>
            <person name="Zhu R."/>
            <person name="Wang S."/>
            <person name="Zhang T."/>
            <person name="Zhao G."/>
        </authorList>
    </citation>
    <scope>NUCLEOTIDE SEQUENCE [LARGE SCALE GENOMIC DNA]</scope>
    <source>
        <strain evidence="4">cv. Xinhai21</strain>
        <tissue evidence="3">Leaf</tissue>
    </source>
</reference>
<organism evidence="3 4">
    <name type="scientific">Gossypium barbadense</name>
    <name type="common">Sea Island cotton</name>
    <name type="synonym">Hibiscus barbadensis</name>
    <dbReference type="NCBI Taxonomy" id="3634"/>
    <lineage>
        <taxon>Eukaryota</taxon>
        <taxon>Viridiplantae</taxon>
        <taxon>Streptophyta</taxon>
        <taxon>Embryophyta</taxon>
        <taxon>Tracheophyta</taxon>
        <taxon>Spermatophyta</taxon>
        <taxon>Magnoliopsida</taxon>
        <taxon>eudicotyledons</taxon>
        <taxon>Gunneridae</taxon>
        <taxon>Pentapetalae</taxon>
        <taxon>rosids</taxon>
        <taxon>malvids</taxon>
        <taxon>Malvales</taxon>
        <taxon>Malvaceae</taxon>
        <taxon>Malvoideae</taxon>
        <taxon>Gossypium</taxon>
    </lineage>
</organism>
<dbReference type="AlphaFoldDB" id="A0A2P5XZE3"/>
<dbReference type="PANTHER" id="PTHR10943">
    <property type="entry name" value="26S PROTEASOME NON-ATPASE REGULATORY SUBUNIT"/>
    <property type="match status" value="1"/>
</dbReference>
<dbReference type="Proteomes" id="UP000239757">
    <property type="component" value="Unassembled WGS sequence"/>
</dbReference>
<feature type="domain" description="RPN1 N-terminal" evidence="2">
    <location>
        <begin position="107"/>
        <end position="242"/>
    </location>
</feature>
<dbReference type="GO" id="GO:0043161">
    <property type="term" value="P:proteasome-mediated ubiquitin-dependent protein catabolic process"/>
    <property type="evidence" value="ECO:0007669"/>
    <property type="project" value="TreeGrafter"/>
</dbReference>
<dbReference type="OrthoDB" id="1721204at2759"/>
<evidence type="ECO:0000256" key="1">
    <source>
        <dbReference type="ARBA" id="ARBA00022737"/>
    </source>
</evidence>
<dbReference type="Pfam" id="PF17781">
    <property type="entry name" value="RPN1_RPN2_N"/>
    <property type="match status" value="1"/>
</dbReference>
<sequence length="243" mass="28317">MECMHEDTLQQEGVCARRNRTVMNKETRQDVFEGKLSTKAVKEEKTPFDEQIFGSKDWDSQACKSDLVENKAKVENELLEQTCKHAAARMLAVTARILAGEISQEYLMRQVDYLDPLTEHVDITNFRRTCLYLTSVARYLMDPDDILFMNIAYSIYLMFYEFASALQIALFLDNLEHVYELFTSCDDLLMKKQFCCILSQQDDKDRELSQNIINNVKLSEGYLTIARDFEVMEPKCLEDVYKV</sequence>
<proteinExistence type="predicted"/>
<evidence type="ECO:0000259" key="2">
    <source>
        <dbReference type="Pfam" id="PF17781"/>
    </source>
</evidence>
<protein>
    <recommendedName>
        <fullName evidence="2">RPN1 N-terminal domain-containing protein</fullName>
    </recommendedName>
</protein>
<dbReference type="PANTHER" id="PTHR10943:SF1">
    <property type="entry name" value="26S PROTEASOME NON-ATPASE REGULATORY SUBUNIT 2"/>
    <property type="match status" value="1"/>
</dbReference>
<evidence type="ECO:0000313" key="4">
    <source>
        <dbReference type="Proteomes" id="UP000239757"/>
    </source>
</evidence>
<dbReference type="GO" id="GO:0034515">
    <property type="term" value="C:proteasome storage granule"/>
    <property type="evidence" value="ECO:0007669"/>
    <property type="project" value="TreeGrafter"/>
</dbReference>
<accession>A0A2P5XZE3</accession>